<keyword evidence="4" id="KW-0812">Transmembrane</keyword>
<reference evidence="7 8" key="1">
    <citation type="submission" date="2010-12" db="EMBL/GenBank/DDBJ databases">
        <title>Complete sequence of Desulfurispirillum indicum S5.</title>
        <authorList>
            <consortium name="US DOE Joint Genome Institute"/>
            <person name="Lucas S."/>
            <person name="Copeland A."/>
            <person name="Lapidus A."/>
            <person name="Cheng J.-F."/>
            <person name="Goodwin L."/>
            <person name="Pitluck S."/>
            <person name="Chertkov O."/>
            <person name="Held B."/>
            <person name="Detter J.C."/>
            <person name="Han C."/>
            <person name="Tapia R."/>
            <person name="Land M."/>
            <person name="Hauser L."/>
            <person name="Kyrpides N."/>
            <person name="Ivanova N."/>
            <person name="Mikhailova N."/>
            <person name="Haggblom M."/>
            <person name="Rauschenbach I."/>
            <person name="Bini E."/>
            <person name="Woyke T."/>
        </authorList>
    </citation>
    <scope>NUCLEOTIDE SEQUENCE [LARGE SCALE GENOMIC DNA]</scope>
    <source>
        <strain evidence="8">ATCC BAA-1389 / DSM 22839 / S5</strain>
    </source>
</reference>
<dbReference type="OrthoDB" id="9804124at2"/>
<dbReference type="SUPFAM" id="SSF56601">
    <property type="entry name" value="beta-lactamase/transpeptidase-like"/>
    <property type="match status" value="1"/>
</dbReference>
<dbReference type="Gene3D" id="3.30.450.330">
    <property type="match status" value="1"/>
</dbReference>
<dbReference type="InParanoid" id="E6W2U0"/>
<dbReference type="InterPro" id="IPR001460">
    <property type="entry name" value="PCN-bd_Tpept"/>
</dbReference>
<gene>
    <name evidence="7" type="ordered locus">Selin_2045</name>
</gene>
<organism evidence="7 8">
    <name type="scientific">Desulfurispirillum indicum (strain ATCC BAA-1389 / DSM 22839 / S5)</name>
    <dbReference type="NCBI Taxonomy" id="653733"/>
    <lineage>
        <taxon>Bacteria</taxon>
        <taxon>Pseudomonadati</taxon>
        <taxon>Chrysiogenota</taxon>
        <taxon>Chrysiogenia</taxon>
        <taxon>Chrysiogenales</taxon>
        <taxon>Chrysiogenaceae</taxon>
        <taxon>Desulfurispirillum</taxon>
    </lineage>
</organism>
<dbReference type="Gene3D" id="3.40.710.10">
    <property type="entry name" value="DD-peptidase/beta-lactamase superfamily"/>
    <property type="match status" value="1"/>
</dbReference>
<evidence type="ECO:0000313" key="8">
    <source>
        <dbReference type="Proteomes" id="UP000002572"/>
    </source>
</evidence>
<dbReference type="eggNOG" id="COG0768">
    <property type="taxonomic scope" value="Bacteria"/>
</dbReference>
<dbReference type="KEGG" id="din:Selin_2045"/>
<evidence type="ECO:0000313" key="7">
    <source>
        <dbReference type="EMBL" id="ADU66765.1"/>
    </source>
</evidence>
<keyword evidence="7" id="KW-0328">Glycosyltransferase</keyword>
<protein>
    <submittedName>
        <fullName evidence="7">Peptidoglycan glycosyltransferase</fullName>
        <ecNumber evidence="7">2.4.1.129</ecNumber>
    </submittedName>
</protein>
<dbReference type="HOGENOM" id="CLU_009289_6_5_0"/>
<evidence type="ECO:0000256" key="4">
    <source>
        <dbReference type="SAM" id="Phobius"/>
    </source>
</evidence>
<keyword evidence="8" id="KW-1185">Reference proteome</keyword>
<keyword evidence="2" id="KW-0121">Carboxypeptidase</keyword>
<feature type="domain" description="Penicillin-binding protein dimerisation" evidence="6">
    <location>
        <begin position="56"/>
        <end position="192"/>
    </location>
</feature>
<dbReference type="InterPro" id="IPR050515">
    <property type="entry name" value="Beta-lactam/transpept"/>
</dbReference>
<dbReference type="GO" id="GO:0004180">
    <property type="term" value="F:carboxypeptidase activity"/>
    <property type="evidence" value="ECO:0007669"/>
    <property type="project" value="UniProtKB-KW"/>
</dbReference>
<evidence type="ECO:0000256" key="3">
    <source>
        <dbReference type="ARBA" id="ARBA00023136"/>
    </source>
</evidence>
<keyword evidence="7" id="KW-0808">Transferase</keyword>
<dbReference type="GO" id="GO:0005886">
    <property type="term" value="C:plasma membrane"/>
    <property type="evidence" value="ECO:0007669"/>
    <property type="project" value="TreeGrafter"/>
</dbReference>
<dbReference type="STRING" id="653733.Selin_2045"/>
<keyword evidence="4" id="KW-1133">Transmembrane helix</keyword>
<name>E6W2U0_DESIS</name>
<sequence>MQTPHVKTFKVAQYLVLAFLVLAIGYHLAEKQLVNHQTWKSRLAAQYDKDFTIRQNRAHIADRHGFQLAVSTKAYSIYGIGSEIENIRDAASRIAQAMGMADYGPIYNRIAGRTGFFWIARNVDPLVASRIGTIKGVGLLEGERRFYPDGDLFGKLLGFTGVDIQGLEGIEHRFDERLKGQEVRVAVYRDARRRDIMLEPISTQQNSLKKPPLTLSVDSRLQAFVESSVQQFLQEHEAKAISVVAMDPFNGEVLSIYSWPSYDPNNFSNYPRQRWRNDAIANTFEPGSTFKLITYAAALKSRSITLQDIFFGENGEYREGNRTIRDTVPMGWASVAEAFGQSSNIITSKIAAQIPAEVFHNTIRDFGFGAATGIELSGESAGLLRPPSQWSRLSQTSLSMGYEISVNALQMVRAYAAAINGGYLVQPTILKGVNQGREWDAILDPQTAEAMKSLLLRVVEKGTGRNASHKYFSIGGKTGTAQKLDPVEGYTRDRHLASFVGFFPYEQPQVVMGVFIDEPKVALKQQNTEGPVYVSSYGGAVAAPLFRDIAGKYINYYTIVPDRKSN</sequence>
<dbReference type="FunCoup" id="E6W2U0">
    <property type="interactions" value="187"/>
</dbReference>
<comment type="subcellular location">
    <subcellularLocation>
        <location evidence="1">Membrane</location>
    </subcellularLocation>
</comment>
<dbReference type="Pfam" id="PF03717">
    <property type="entry name" value="PBP_dimer"/>
    <property type="match status" value="1"/>
</dbReference>
<dbReference type="EMBL" id="CP002432">
    <property type="protein sequence ID" value="ADU66765.1"/>
    <property type="molecule type" value="Genomic_DNA"/>
</dbReference>
<evidence type="ECO:0000259" key="6">
    <source>
        <dbReference type="Pfam" id="PF03717"/>
    </source>
</evidence>
<dbReference type="GO" id="GO:0008658">
    <property type="term" value="F:penicillin binding"/>
    <property type="evidence" value="ECO:0007669"/>
    <property type="project" value="InterPro"/>
</dbReference>
<dbReference type="PANTHER" id="PTHR30627">
    <property type="entry name" value="PEPTIDOGLYCAN D,D-TRANSPEPTIDASE"/>
    <property type="match status" value="1"/>
</dbReference>
<keyword evidence="2" id="KW-0378">Hydrolase</keyword>
<dbReference type="PANTHER" id="PTHR30627:SF1">
    <property type="entry name" value="PEPTIDOGLYCAN D,D-TRANSPEPTIDASE FTSI"/>
    <property type="match status" value="1"/>
</dbReference>
<proteinExistence type="predicted"/>
<keyword evidence="3 4" id="KW-0472">Membrane</keyword>
<dbReference type="InterPro" id="IPR005311">
    <property type="entry name" value="PBP_dimer"/>
</dbReference>
<dbReference type="Gene3D" id="3.90.1310.10">
    <property type="entry name" value="Penicillin-binding protein 2a (Domain 2)"/>
    <property type="match status" value="1"/>
</dbReference>
<dbReference type="Pfam" id="PF00905">
    <property type="entry name" value="Transpeptidase"/>
    <property type="match status" value="1"/>
</dbReference>
<dbReference type="InterPro" id="IPR036138">
    <property type="entry name" value="PBP_dimer_sf"/>
</dbReference>
<dbReference type="GO" id="GO:0016757">
    <property type="term" value="F:glycosyltransferase activity"/>
    <property type="evidence" value="ECO:0007669"/>
    <property type="project" value="UniProtKB-KW"/>
</dbReference>
<evidence type="ECO:0000256" key="1">
    <source>
        <dbReference type="ARBA" id="ARBA00004370"/>
    </source>
</evidence>
<evidence type="ECO:0000256" key="2">
    <source>
        <dbReference type="ARBA" id="ARBA00022645"/>
    </source>
</evidence>
<dbReference type="RefSeq" id="WP_013506645.1">
    <property type="nucleotide sequence ID" value="NC_014836.1"/>
</dbReference>
<dbReference type="AlphaFoldDB" id="E6W2U0"/>
<dbReference type="InterPro" id="IPR012338">
    <property type="entry name" value="Beta-lactam/transpept-like"/>
</dbReference>
<accession>E6W2U0</accession>
<dbReference type="GO" id="GO:0071555">
    <property type="term" value="P:cell wall organization"/>
    <property type="evidence" value="ECO:0007669"/>
    <property type="project" value="TreeGrafter"/>
</dbReference>
<dbReference type="Proteomes" id="UP000002572">
    <property type="component" value="Chromosome"/>
</dbReference>
<feature type="transmembrane region" description="Helical" evidence="4">
    <location>
        <begin position="12"/>
        <end position="29"/>
    </location>
</feature>
<keyword evidence="2" id="KW-0645">Protease</keyword>
<feature type="domain" description="Penicillin-binding protein transpeptidase" evidence="5">
    <location>
        <begin position="242"/>
        <end position="549"/>
    </location>
</feature>
<dbReference type="SUPFAM" id="SSF56519">
    <property type="entry name" value="Penicillin binding protein dimerisation domain"/>
    <property type="match status" value="1"/>
</dbReference>
<dbReference type="EC" id="2.4.1.129" evidence="7"/>
<evidence type="ECO:0000259" key="5">
    <source>
        <dbReference type="Pfam" id="PF00905"/>
    </source>
</evidence>